<dbReference type="AlphaFoldDB" id="A0A2X3D7B2"/>
<evidence type="ECO:0000313" key="2">
    <source>
        <dbReference type="Proteomes" id="UP000250675"/>
    </source>
</evidence>
<sequence length="193" mass="21467">MANIKVTVDDKAVSQRLQQLLQVVDKPRPLMLQVAETLHAQSMAMFEQQGFPANSWPSLRPSTIRSRSRAGHWPGKILQVTGRLAASVTPASGDDFAQIGSNLVYAAIQHLGGTIKRQDQVRLRTDRQGNLMKRGNLATFARRSHKQAVARAVNYSIVIRPRPFLPVTENQQLNKPAFEAVMGVLNDAFMKSR</sequence>
<dbReference type="NCBIfam" id="TIGR01635">
    <property type="entry name" value="tail_comp_S"/>
    <property type="match status" value="1"/>
</dbReference>
<proteinExistence type="predicted"/>
<evidence type="ECO:0000313" key="1">
    <source>
        <dbReference type="EMBL" id="SQC20386.1"/>
    </source>
</evidence>
<protein>
    <submittedName>
        <fullName evidence="1">Mu-like prophage protein gpG</fullName>
    </submittedName>
</protein>
<name>A0A2X3D7B2_KLEPN</name>
<accession>A0A2X3D7B2</accession>
<dbReference type="Proteomes" id="UP000250675">
    <property type="component" value="Unassembled WGS sequence"/>
</dbReference>
<dbReference type="Pfam" id="PF05069">
    <property type="entry name" value="Phage_tail_S"/>
    <property type="match status" value="1"/>
</dbReference>
<organism evidence="1 2">
    <name type="scientific">Klebsiella pneumoniae</name>
    <dbReference type="NCBI Taxonomy" id="573"/>
    <lineage>
        <taxon>Bacteria</taxon>
        <taxon>Pseudomonadati</taxon>
        <taxon>Pseudomonadota</taxon>
        <taxon>Gammaproteobacteria</taxon>
        <taxon>Enterobacterales</taxon>
        <taxon>Enterobacteriaceae</taxon>
        <taxon>Klebsiella/Raoultella group</taxon>
        <taxon>Klebsiella</taxon>
        <taxon>Klebsiella pneumoniae complex</taxon>
    </lineage>
</organism>
<reference evidence="1 2" key="1">
    <citation type="submission" date="2018-06" db="EMBL/GenBank/DDBJ databases">
        <authorList>
            <consortium name="Pathogen Informatics"/>
            <person name="Doyle S."/>
        </authorList>
    </citation>
    <scope>NUCLEOTIDE SEQUENCE [LARGE SCALE GENOMIC DNA]</scope>
    <source>
        <strain evidence="1 2">NCTC9645</strain>
    </source>
</reference>
<dbReference type="EMBL" id="UASO01000004">
    <property type="protein sequence ID" value="SQC20386.1"/>
    <property type="molecule type" value="Genomic_DNA"/>
</dbReference>
<dbReference type="InterPro" id="IPR006522">
    <property type="entry name" value="Phage_virion_morphogenesis"/>
</dbReference>
<gene>
    <name evidence="1" type="ORF">NCTC9645_01560</name>
</gene>